<dbReference type="SMART" id="SM00486">
    <property type="entry name" value="POLBc"/>
    <property type="match status" value="1"/>
</dbReference>
<dbReference type="PANTHER" id="PTHR45812:SF1">
    <property type="entry name" value="DNA POLYMERASE ZETA CATALYTIC SUBUNIT"/>
    <property type="match status" value="1"/>
</dbReference>
<dbReference type="FunFam" id="1.10.287.690:FF:000002">
    <property type="entry name" value="DNA polymerase zeta"/>
    <property type="match status" value="1"/>
</dbReference>
<evidence type="ECO:0000259" key="18">
    <source>
        <dbReference type="Pfam" id="PF14260"/>
    </source>
</evidence>
<dbReference type="GO" id="GO:0016035">
    <property type="term" value="C:zeta DNA polymerase complex"/>
    <property type="evidence" value="ECO:0007669"/>
    <property type="project" value="InterPro"/>
</dbReference>
<keyword evidence="10" id="KW-0239">DNA-directed DNA polymerase</keyword>
<dbReference type="InterPro" id="IPR042087">
    <property type="entry name" value="DNA_pol_B_thumb"/>
</dbReference>
<evidence type="ECO:0000256" key="3">
    <source>
        <dbReference type="ARBA" id="ARBA00012417"/>
    </source>
</evidence>
<dbReference type="FunFam" id="3.30.420.10:FF:000024">
    <property type="entry name" value="DNA polymerase zeta catalytic subunit"/>
    <property type="match status" value="1"/>
</dbReference>
<sequence>MPKPEETISIRIVSVDFYMSKPDSQFDVCRSEFRGTEIKQVPVVRLFGSSSTGVHSCVHVHGVFPYFYIPYEGSVSDRLVVGQRIYQLATALDKALNVSLAQSNSRTTHVFNISLVKGIPIYGYHKQEHHFLKIYLFNPLLVRKATQLLMNGAILSTTYQVLETHVPYILQFFIDYNLYGMSFLNLESKGLRQRKDDGSEPPKMSTSEYEIDALATAILNRAPHRRDTSEFANPGIASIWADEQARRQLFGMEQPERLNLSQDSGPTVEVVTESDRFYRALLVSKLLKQQSAPSESGNRKNVPCSAYPSEVAEGEDLVDASFIANHTRSNHSSQSLYSSQMSYHFDTSSCEVDEEKILSMSQNPDVTLDDEDMRVLDMMRALEENENQNFEGDCLLAPLSQRSGEISRSAMPALLNLSQANKRLNASLCGDLETVCLMNEKTEHSDHDASFDSSDDEFLLDLTQKQNIAEDDGDSTAEYLSDSGDLLLVQGGLIPQLDGGDDTFSPRISKRERKSFGPNADGDSATKRARSHIHESPVKLTPRKVSFATPISFDRDEIKRGLLLSHFEASSPNTLKECVISLPKLELPSEYRLPADNSSPDSEEESTNHTSSQPSIPLKEVFVRLDKLPCPHQLESPAASNRGKRLNKSLLSLKPKHGAPKPKRLKYEPQEVELVLSEQFKNIIRLSPKVLIRPLLMPPGSNFISIAGEGTSKSKPISYDGRTGDGAPKDTVEPENEVMESENFTESIISVLETPPETIEKDSEQPPAANEPDDVIDLDGTDMENETAADKPVQIDGQVDGVMETTGDSGDDDKGAELDTTSQHAAASEQQEEEEEDANIQSFCEKTLVCELDDINMDSDDESFGAITPMGDGEDEGANVWITPSTTAPSYAEALKAIETFEIPAVVNPTPFYSDPDDVSGKKEVGHTVLHIPGNSLNDVAEFRSTISGLASLNSLRYNNLKRIYGDDIHEVLGSCPSADRMKELLVSDALVHITPSDLPPSCADAKLWITAKCRGRQLEENPTVEAPEMDSPVKVKKAETIMAIEQTQSDDGMPTLSTETKIDSESSLNLSVLVTTGDTEGGAKNGSHPKTLVSKIMAMNSLASASQEEDDELVEPEDSSDATSNILKAVGYSARRTQQKLIQRRLSSLKGSEEALQRDADNGGGHKESDLPATDDDVIDTSQIDEQLLCALSEESAPIVQEEPDLPNFPDQQRQCPSVSPLTLPPSDQSDLVEHSNANISVATPLNNSYGFKVDYENLQNAKPTNTCEYNYLTILSLEIHVQTRGDLRPNPNTDPIAAIFYRIHNDVPPDHPRASSVCGIILNEEQTAAGDGNAATGYKYNQCPYVADVVVVQSERELYEKFLLLIAFWDPDIFAGYEIESVSWGYVIERGYVLEMNLMKMLSRVPALEKVHVSEEEQQELLEMHEYSAGLKIPGRILLDIWRLMRHEIALTSYTFENVVYHILHRRVPCHSYRQLTRVWSKPCTRWIVLDYYLERVNGNFAILHQLDLIGRTAELAKLFGIQFYEVLSRGSQFRVESMMLRIAKPGNFVSVSPSIQQRAHMRAPEYLPLIMEPNSRFYADPIIVLDFQSLYPSVIIAYNYCFSTCLGRIEHLGGGDESVREFEFGASHLRVPRKMLRALLDKNLITCSPCGVAFVKKRVREGVLPRMLSEILNTRLMVKKSMKLHKDNTILQRVLHSRQLGLKLIANVTYGYTAANFSGRMPCVEIGDSVVAKGRETLERAIKLVEDTQRWGAKVVYGDTDSLFVLCPGRNKAEAFKIGEEIAAAVTAQNPPPVKLKLEKVYQPSILQTKKRYVGYMYESADQEKPTYEAKGIETVRRDGCPVVAKMLEKVLRILFETCDVSKVKQYTCRQFTKILEGRVNLQDFIFAKEFRGEDGYKPGACVPALELTRKWKLTDPRREPRRGQRVPYVIINGPPLVPLIRLVRSPDEMLANEGLKINANYYILKAIIPPLNRCLLLIGADVNRWFNELPRKTLMLHNTGGTTTTTTTGTTSKIHAAISDTSDQQQAKKSTISQYFSTTSCIVDCGRQTHNGVCKECRNRPQYALVHIMNKVNKLERRLELTEKMCRSCCQRTFESACISLDCPVVFSLNRRQLEVKQAQYYRDLVEQLF</sequence>
<dbReference type="Pfam" id="PF00136">
    <property type="entry name" value="DNA_pol_B"/>
    <property type="match status" value="1"/>
</dbReference>
<dbReference type="InterPro" id="IPR023211">
    <property type="entry name" value="DNA_pol_palm_dom_sf"/>
</dbReference>
<evidence type="ECO:0000256" key="6">
    <source>
        <dbReference type="ARBA" id="ARBA00022695"/>
    </source>
</evidence>
<keyword evidence="13" id="KW-0234">DNA repair</keyword>
<dbReference type="Proteomes" id="UP000069272">
    <property type="component" value="Chromosome 2R"/>
</dbReference>
<feature type="compositionally biased region" description="Acidic residues" evidence="15">
    <location>
        <begin position="1108"/>
        <end position="1121"/>
    </location>
</feature>
<dbReference type="GO" id="GO:0051536">
    <property type="term" value="F:iron-sulfur cluster binding"/>
    <property type="evidence" value="ECO:0007669"/>
    <property type="project" value="UniProtKB-KW"/>
</dbReference>
<feature type="domain" description="DNA polymerase zeta catalytic subunit N-terminal" evidence="20">
    <location>
        <begin position="8"/>
        <end position="61"/>
    </location>
</feature>
<feature type="domain" description="DNA-directed DNA polymerase family B exonuclease" evidence="17">
    <location>
        <begin position="1251"/>
        <end position="1461"/>
    </location>
</feature>
<evidence type="ECO:0000259" key="16">
    <source>
        <dbReference type="Pfam" id="PF00136"/>
    </source>
</evidence>
<feature type="region of interest" description="Disordered" evidence="15">
    <location>
        <begin position="1146"/>
        <end position="1177"/>
    </location>
</feature>
<comment type="cofactor">
    <cofactor evidence="1">
        <name>[4Fe-4S] cluster</name>
        <dbReference type="ChEBI" id="CHEBI:49883"/>
    </cofactor>
</comment>
<dbReference type="STRING" id="7167.A0A182FS53"/>
<dbReference type="InterPro" id="IPR006134">
    <property type="entry name" value="DNA-dir_DNA_pol_B_multi_dom"/>
</dbReference>
<dbReference type="Pfam" id="PF24055">
    <property type="entry name" value="POL3_N"/>
    <property type="match status" value="1"/>
</dbReference>
<keyword evidence="6" id="KW-0548">Nucleotidyltransferase</keyword>
<feature type="compositionally biased region" description="Polar residues" evidence="15">
    <location>
        <begin position="1211"/>
        <end position="1230"/>
    </location>
</feature>
<evidence type="ECO:0000259" key="19">
    <source>
        <dbReference type="Pfam" id="PF24055"/>
    </source>
</evidence>
<dbReference type="GO" id="GO:0046872">
    <property type="term" value="F:metal ion binding"/>
    <property type="evidence" value="ECO:0007669"/>
    <property type="project" value="UniProtKB-KW"/>
</dbReference>
<feature type="region of interest" description="Disordered" evidence="15">
    <location>
        <begin position="1104"/>
        <end position="1126"/>
    </location>
</feature>
<dbReference type="EC" id="2.7.7.7" evidence="3"/>
<feature type="domain" description="C4-type zinc-finger of DNA polymerase delta" evidence="18">
    <location>
        <begin position="2045"/>
        <end position="2112"/>
    </location>
</feature>
<dbReference type="CDD" id="cd05534">
    <property type="entry name" value="POLBc_zeta"/>
    <property type="match status" value="1"/>
</dbReference>
<evidence type="ECO:0000256" key="8">
    <source>
        <dbReference type="ARBA" id="ARBA00022763"/>
    </source>
</evidence>
<feature type="region of interest" description="Disordered" evidence="15">
    <location>
        <begin position="591"/>
        <end position="616"/>
    </location>
</feature>
<evidence type="ECO:0000256" key="5">
    <source>
        <dbReference type="ARBA" id="ARBA00022679"/>
    </source>
</evidence>
<dbReference type="PANTHER" id="PTHR45812">
    <property type="entry name" value="DNA POLYMERASE ZETA CATALYTIC SUBUNIT"/>
    <property type="match status" value="1"/>
</dbReference>
<evidence type="ECO:0000313" key="21">
    <source>
        <dbReference type="EnsemblMetazoa" id="AALB009379-PA"/>
    </source>
</evidence>
<reference evidence="21" key="2">
    <citation type="submission" date="2022-08" db="UniProtKB">
        <authorList>
            <consortium name="EnsemblMetazoa"/>
        </authorList>
    </citation>
    <scope>IDENTIFICATION</scope>
    <source>
        <strain evidence="21">STECLA/ALBI9_A</strain>
    </source>
</reference>
<keyword evidence="9" id="KW-0862">Zinc</keyword>
<protein>
    <recommendedName>
        <fullName evidence="4">DNA polymerase zeta catalytic subunit</fullName>
        <ecNumber evidence="3">2.7.7.7</ecNumber>
    </recommendedName>
</protein>
<dbReference type="InterPro" id="IPR012337">
    <property type="entry name" value="RNaseH-like_sf"/>
</dbReference>
<dbReference type="InterPro" id="IPR036397">
    <property type="entry name" value="RNaseH_sf"/>
</dbReference>
<dbReference type="InterPro" id="IPR006172">
    <property type="entry name" value="DNA-dir_DNA_pol_B"/>
</dbReference>
<comment type="catalytic activity">
    <reaction evidence="14">
        <text>DNA(n) + a 2'-deoxyribonucleoside 5'-triphosphate = DNA(n+1) + diphosphate</text>
        <dbReference type="Rhea" id="RHEA:22508"/>
        <dbReference type="Rhea" id="RHEA-COMP:17339"/>
        <dbReference type="Rhea" id="RHEA-COMP:17340"/>
        <dbReference type="ChEBI" id="CHEBI:33019"/>
        <dbReference type="ChEBI" id="CHEBI:61560"/>
        <dbReference type="ChEBI" id="CHEBI:173112"/>
        <dbReference type="EC" id="2.7.7.7"/>
    </reaction>
</comment>
<dbReference type="GO" id="GO:0000724">
    <property type="term" value="P:double-strand break repair via homologous recombination"/>
    <property type="evidence" value="ECO:0007669"/>
    <property type="project" value="TreeGrafter"/>
</dbReference>
<evidence type="ECO:0000256" key="10">
    <source>
        <dbReference type="ARBA" id="ARBA00022932"/>
    </source>
</evidence>
<evidence type="ECO:0000259" key="20">
    <source>
        <dbReference type="Pfam" id="PF24065"/>
    </source>
</evidence>
<dbReference type="PROSITE" id="PS00116">
    <property type="entry name" value="DNA_POLYMERASE_B"/>
    <property type="match status" value="1"/>
</dbReference>
<keyword evidence="7" id="KW-0479">Metal-binding</keyword>
<dbReference type="GO" id="GO:0000166">
    <property type="term" value="F:nucleotide binding"/>
    <property type="evidence" value="ECO:0007669"/>
    <property type="project" value="InterPro"/>
</dbReference>
<dbReference type="Pfam" id="PF24065">
    <property type="entry name" value="REV3_N"/>
    <property type="match status" value="1"/>
</dbReference>
<dbReference type="SUPFAM" id="SSF53098">
    <property type="entry name" value="Ribonuclease H-like"/>
    <property type="match status" value="1"/>
</dbReference>
<dbReference type="Pfam" id="PF03104">
    <property type="entry name" value="DNA_pol_B_exo1"/>
    <property type="match status" value="1"/>
</dbReference>
<evidence type="ECO:0000313" key="22">
    <source>
        <dbReference type="Proteomes" id="UP000069272"/>
    </source>
</evidence>
<evidence type="ECO:0000259" key="17">
    <source>
        <dbReference type="Pfam" id="PF03104"/>
    </source>
</evidence>
<dbReference type="InterPro" id="IPR043502">
    <property type="entry name" value="DNA/RNA_pol_sf"/>
</dbReference>
<feature type="domain" description="DNA-directed DNA polymerase family B multifunctional" evidence="16">
    <location>
        <begin position="1525"/>
        <end position="1979"/>
    </location>
</feature>
<evidence type="ECO:0000256" key="2">
    <source>
        <dbReference type="ARBA" id="ARBA00005755"/>
    </source>
</evidence>
<dbReference type="Gene3D" id="3.90.1600.10">
    <property type="entry name" value="Palm domain of DNA polymerase"/>
    <property type="match status" value="1"/>
</dbReference>
<dbReference type="InterPro" id="IPR056447">
    <property type="entry name" value="REV3_N"/>
</dbReference>
<feature type="compositionally biased region" description="Acidic residues" evidence="15">
    <location>
        <begin position="771"/>
        <end position="787"/>
    </location>
</feature>
<dbReference type="VEuPathDB" id="VectorBase:AALB009379"/>
<dbReference type="VEuPathDB" id="VectorBase:AALB20_037791"/>
<evidence type="ECO:0000256" key="14">
    <source>
        <dbReference type="ARBA" id="ARBA00049244"/>
    </source>
</evidence>
<dbReference type="InterPro" id="IPR017964">
    <property type="entry name" value="DNA-dir_DNA_pol_B_CS"/>
</dbReference>
<dbReference type="GO" id="GO:0005634">
    <property type="term" value="C:nucleus"/>
    <property type="evidence" value="ECO:0007669"/>
    <property type="project" value="TreeGrafter"/>
</dbReference>
<dbReference type="InterPro" id="IPR030559">
    <property type="entry name" value="PolZ_Rev3"/>
</dbReference>
<reference evidence="21 22" key="1">
    <citation type="journal article" date="2017" name="G3 (Bethesda)">
        <title>The Physical Genome Mapping of Anopheles albimanus Corrected Scaffold Misassemblies and Identified Interarm Rearrangements in Genus Anopheles.</title>
        <authorList>
            <person name="Artemov G.N."/>
            <person name="Peery A.N."/>
            <person name="Jiang X."/>
            <person name="Tu Z."/>
            <person name="Stegniy V.N."/>
            <person name="Sharakhova M.V."/>
            <person name="Sharakhov I.V."/>
        </authorList>
    </citation>
    <scope>NUCLEOTIDE SEQUENCE [LARGE SCALE GENOMIC DNA]</scope>
    <source>
        <strain evidence="21 22">ALBI9_A</strain>
    </source>
</reference>
<feature type="region of interest" description="Disordered" evidence="15">
    <location>
        <begin position="497"/>
        <end position="536"/>
    </location>
</feature>
<dbReference type="Gene3D" id="1.10.287.690">
    <property type="entry name" value="Helix hairpin bin"/>
    <property type="match status" value="1"/>
</dbReference>
<evidence type="ECO:0000256" key="15">
    <source>
        <dbReference type="SAM" id="MobiDB-lite"/>
    </source>
</evidence>
<dbReference type="InterPro" id="IPR056435">
    <property type="entry name" value="DPOD/Z_N"/>
</dbReference>
<dbReference type="FunFam" id="1.10.132.60:FF:000005">
    <property type="entry name" value="Putative DNA polymerase zeta catalytic subunit"/>
    <property type="match status" value="1"/>
</dbReference>
<feature type="region of interest" description="Disordered" evidence="15">
    <location>
        <begin position="1203"/>
        <end position="1230"/>
    </location>
</feature>
<dbReference type="CDD" id="cd05778">
    <property type="entry name" value="DNA_polB_zeta_exo"/>
    <property type="match status" value="1"/>
</dbReference>
<dbReference type="GO" id="GO:0003887">
    <property type="term" value="F:DNA-directed DNA polymerase activity"/>
    <property type="evidence" value="ECO:0007669"/>
    <property type="project" value="UniProtKB-KW"/>
</dbReference>
<evidence type="ECO:0000256" key="1">
    <source>
        <dbReference type="ARBA" id="ARBA00001966"/>
    </source>
</evidence>
<keyword evidence="5" id="KW-0808">Transferase</keyword>
<evidence type="ECO:0000256" key="11">
    <source>
        <dbReference type="ARBA" id="ARBA00023004"/>
    </source>
</evidence>
<keyword evidence="22" id="KW-1185">Reference proteome</keyword>
<feature type="region of interest" description="Disordered" evidence="15">
    <location>
        <begin position="715"/>
        <end position="742"/>
    </location>
</feature>
<dbReference type="InterPro" id="IPR025687">
    <property type="entry name" value="Znf-C4pol"/>
</dbReference>
<dbReference type="EnsemblMetazoa" id="AALB009379-RA">
    <property type="protein sequence ID" value="AALB009379-PA"/>
    <property type="gene ID" value="AALB009379"/>
</dbReference>
<dbReference type="GO" id="GO:0003677">
    <property type="term" value="F:DNA binding"/>
    <property type="evidence" value="ECO:0007669"/>
    <property type="project" value="InterPro"/>
</dbReference>
<organism evidence="21 22">
    <name type="scientific">Anopheles albimanus</name>
    <name type="common">New world malaria mosquito</name>
    <dbReference type="NCBI Taxonomy" id="7167"/>
    <lineage>
        <taxon>Eukaryota</taxon>
        <taxon>Metazoa</taxon>
        <taxon>Ecdysozoa</taxon>
        <taxon>Arthropoda</taxon>
        <taxon>Hexapoda</taxon>
        <taxon>Insecta</taxon>
        <taxon>Pterygota</taxon>
        <taxon>Neoptera</taxon>
        <taxon>Endopterygota</taxon>
        <taxon>Diptera</taxon>
        <taxon>Nematocera</taxon>
        <taxon>Culicoidea</taxon>
        <taxon>Culicidae</taxon>
        <taxon>Anophelinae</taxon>
        <taxon>Anopheles</taxon>
    </lineage>
</organism>
<evidence type="ECO:0000256" key="7">
    <source>
        <dbReference type="ARBA" id="ARBA00022723"/>
    </source>
</evidence>
<dbReference type="PRINTS" id="PR00106">
    <property type="entry name" value="DNAPOLB"/>
</dbReference>
<keyword evidence="12" id="KW-0411">Iron-sulfur</keyword>
<accession>A0A182FS53</accession>
<proteinExistence type="inferred from homology"/>
<dbReference type="GO" id="GO:0042276">
    <property type="term" value="P:error-prone translesion synthesis"/>
    <property type="evidence" value="ECO:0007669"/>
    <property type="project" value="TreeGrafter"/>
</dbReference>
<feature type="region of interest" description="Disordered" evidence="15">
    <location>
        <begin position="758"/>
        <end position="839"/>
    </location>
</feature>
<feature type="domain" description="DNA polymerase delta/zeta catalytic subunit N-terminal" evidence="19">
    <location>
        <begin position="62"/>
        <end position="142"/>
    </location>
</feature>
<dbReference type="InterPro" id="IPR006133">
    <property type="entry name" value="DNA-dir_DNA_pol_B_exonuc"/>
</dbReference>
<comment type="similarity">
    <text evidence="2">Belongs to the DNA polymerase type-B family.</text>
</comment>
<evidence type="ECO:0000256" key="4">
    <source>
        <dbReference type="ARBA" id="ARBA00021589"/>
    </source>
</evidence>
<keyword evidence="8" id="KW-0227">DNA damage</keyword>
<dbReference type="SUPFAM" id="SSF56672">
    <property type="entry name" value="DNA/RNA polymerases"/>
    <property type="match status" value="1"/>
</dbReference>
<dbReference type="Gene3D" id="3.30.420.10">
    <property type="entry name" value="Ribonuclease H-like superfamily/Ribonuclease H"/>
    <property type="match status" value="1"/>
</dbReference>
<evidence type="ECO:0000256" key="13">
    <source>
        <dbReference type="ARBA" id="ARBA00023204"/>
    </source>
</evidence>
<name>A0A182FS53_ANOAL</name>
<keyword evidence="11" id="KW-0408">Iron</keyword>
<evidence type="ECO:0000256" key="12">
    <source>
        <dbReference type="ARBA" id="ARBA00023014"/>
    </source>
</evidence>
<dbReference type="Gene3D" id="3.30.342.10">
    <property type="entry name" value="DNA Polymerase, chain B, domain 1"/>
    <property type="match status" value="1"/>
</dbReference>
<feature type="compositionally biased region" description="Basic and acidic residues" evidence="15">
    <location>
        <begin position="1152"/>
        <end position="1171"/>
    </location>
</feature>
<dbReference type="Pfam" id="PF14260">
    <property type="entry name" value="zf-C4pol"/>
    <property type="match status" value="1"/>
</dbReference>
<dbReference type="Gene3D" id="1.10.132.60">
    <property type="entry name" value="DNA polymerase family B, C-terminal domain"/>
    <property type="match status" value="1"/>
</dbReference>
<evidence type="ECO:0000256" key="9">
    <source>
        <dbReference type="ARBA" id="ARBA00022833"/>
    </source>
</evidence>